<keyword evidence="2 4" id="KW-0378">Hydrolase</keyword>
<comment type="similarity">
    <text evidence="4">Belongs to the PP2C family.</text>
</comment>
<feature type="region of interest" description="Disordered" evidence="5">
    <location>
        <begin position="1145"/>
        <end position="1164"/>
    </location>
</feature>
<accession>A0A9P0CCE9</accession>
<dbReference type="PROSITE" id="PS01032">
    <property type="entry name" value="PPM_1"/>
    <property type="match status" value="1"/>
</dbReference>
<feature type="compositionally biased region" description="Polar residues" evidence="5">
    <location>
        <begin position="763"/>
        <end position="776"/>
    </location>
</feature>
<dbReference type="PANTHER" id="PTHR47992">
    <property type="entry name" value="PROTEIN PHOSPHATASE"/>
    <property type="match status" value="1"/>
</dbReference>
<feature type="region of interest" description="Disordered" evidence="5">
    <location>
        <begin position="1180"/>
        <end position="1467"/>
    </location>
</feature>
<dbReference type="InterPro" id="IPR015655">
    <property type="entry name" value="PP2C"/>
</dbReference>
<dbReference type="GO" id="GO:0046872">
    <property type="term" value="F:metal ion binding"/>
    <property type="evidence" value="ECO:0007669"/>
    <property type="project" value="UniProtKB-KW"/>
</dbReference>
<dbReference type="SUPFAM" id="SSF81606">
    <property type="entry name" value="PP2C-like"/>
    <property type="match status" value="1"/>
</dbReference>
<gene>
    <name evidence="7" type="ORF">BEMITA_LOCUS9296</name>
</gene>
<dbReference type="SMART" id="SM00331">
    <property type="entry name" value="PP2C_SIG"/>
    <property type="match status" value="1"/>
</dbReference>
<feature type="compositionally biased region" description="Low complexity" evidence="5">
    <location>
        <begin position="1180"/>
        <end position="1220"/>
    </location>
</feature>
<name>A0A9P0CCE9_BEMTA</name>
<sequence length="1467" mass="158276">MAQMNELFLLKKYFGHVETQQDEHITEYKAFLQNLVESADPTDELPVRVPPFRFSSLEIPGAVINWAKQYLEARNCPAAILTPLIRKVFKSVFESSEDVVDASQPLNSIKFSQSVIKQLVKVCEEYSLNDDLLRELPPPAELSFPVSKHAFKNSRRTMEDRFCVVEDLNGLFGLKDPGSISFYAVYDGHAGIDAAEYSAAYLHQYLTESPNYPHDLKAALRDAFLKTDECVLQIPRSSGTTAVCAVVDHQDSMLHVAWAGDSEAVISMNGKAMQLVNPHRASRPDEVERVTKAGGEVLYYDMCWRIKGRLAVSRAIGDKSCKPHVCADPDFNSVALDGTEEFLILGSDGLWDALSPDVAVKNILIDLLNGKDPERAAEALVHLAKKDSKDNITAVVVFLRPPEVIAQSHSLKSLAQRSGAPAATAHAQAAQAPATATMDQEALFGNSNGNGPNGNMFASNGCAFRSPCEFDSDFGPETNVDFGEAVNGTNAHHPMIIPDIKSLKEEKKLKLERDSEEDDDDDEDERWDYTKGDVKIEDASSRNDLNNHFDNLDHALNPNAAEFVPTSPVEKSSSVSETNPGLTNNVPFSPDACKSAFFENSVCDLKNTNYEPTNGFGNDTTHTNNFEGTKEVDCLAEGDKNLLLQNHIDELSTGISSEAPLSNSLSSTIANANETRNSAFTSALEDFSTDGLCNISGLSNISAEKSDDFLDPDDNSKFNNLEYSAISPEKPHEFSLLESASNQTNELKDHEQTVDADPFNLEIQPNSESFNSSETPKNAGEAQNPFATEGGFECRKDNFSHLKGTLEFSPDTVPLECKEESKAELAFSPDVVVESKEEELEAVKKSDSVFSSSTDIPMEQHAGPTEESGPHDFVESFGNTEEPEKKQPSFDFEMKSEPVVVESRTELTEPQFDFEMKSEPVVVESRTELTDPFDIPVKTEEISPAPPGYSNEISSAQDFFSSNTEQNSAQDFTETNNISDNLQKPEEDVTKDACLNPFIDSITPKQESEIVSNLTPIPPETLDQLDRVIEVSDNFAFEDSAPKSEEVKPTEDLVTYEGKPEPAEPEKIVENPFSDQISGISESIENLHLTESSFAAPPSPPASEVSKAEAENVGIQDDQALIADLTVNEEFSNAEDVVNKLTEEFEKSFEQSEPVTSTPFPSSAKVAAVGAAAVAAVAAAGVAAGASDTKKSSAPKPATSKPSVAKSKPTTKPTTSTQPTPKSPAPKKPVPSKASPAKTSVAAKAAPSTLLKSKVSTTTTAAPAAAAKKPAATSTLKPRVPLSSRPASSTSTTKPPTTRPTTATKPAPKPLTNGVASRTTTSTLPKRPATAPAATRASTATATTKAAPRPTPRTVAAPRTTAARPAPSTAKSTVPARPAAPVAQRRPISIPSKTLDKKEPAKPSTLTARTTLATRKVDPKKAAPATTATSPQKPLPIRRPQPKTNQTEVKKETVVENGMDTKENSTS</sequence>
<feature type="compositionally biased region" description="Polar residues" evidence="5">
    <location>
        <begin position="951"/>
        <end position="982"/>
    </location>
</feature>
<protein>
    <recommendedName>
        <fullName evidence="6">PPM-type phosphatase domain-containing protein</fullName>
    </recommendedName>
</protein>
<dbReference type="EMBL" id="OU963866">
    <property type="protein sequence ID" value="CAH0772720.1"/>
    <property type="molecule type" value="Genomic_DNA"/>
</dbReference>
<feature type="compositionally biased region" description="Polar residues" evidence="5">
    <location>
        <begin position="1314"/>
        <end position="1324"/>
    </location>
</feature>
<feature type="compositionally biased region" description="Polar residues" evidence="5">
    <location>
        <begin position="1151"/>
        <end position="1161"/>
    </location>
</feature>
<evidence type="ECO:0000259" key="6">
    <source>
        <dbReference type="PROSITE" id="PS51746"/>
    </source>
</evidence>
<feature type="region of interest" description="Disordered" evidence="5">
    <location>
        <begin position="1091"/>
        <end position="1112"/>
    </location>
</feature>
<evidence type="ECO:0000256" key="3">
    <source>
        <dbReference type="ARBA" id="ARBA00022912"/>
    </source>
</evidence>
<feature type="region of interest" description="Disordered" evidence="5">
    <location>
        <begin position="838"/>
        <end position="894"/>
    </location>
</feature>
<feature type="compositionally biased region" description="Basic and acidic residues" evidence="5">
    <location>
        <begin position="882"/>
        <end position="894"/>
    </location>
</feature>
<dbReference type="InterPro" id="IPR036457">
    <property type="entry name" value="PPM-type-like_dom_sf"/>
</dbReference>
<dbReference type="PROSITE" id="PS51746">
    <property type="entry name" value="PPM_2"/>
    <property type="match status" value="1"/>
</dbReference>
<dbReference type="InterPro" id="IPR001932">
    <property type="entry name" value="PPM-type_phosphatase-like_dom"/>
</dbReference>
<dbReference type="CDD" id="cd00143">
    <property type="entry name" value="PP2Cc"/>
    <property type="match status" value="1"/>
</dbReference>
<dbReference type="Pfam" id="PF00481">
    <property type="entry name" value="PP2C"/>
    <property type="match status" value="1"/>
</dbReference>
<keyword evidence="8" id="KW-1185">Reference proteome</keyword>
<feature type="compositionally biased region" description="Low complexity" evidence="5">
    <location>
        <begin position="1231"/>
        <end position="1240"/>
    </location>
</feature>
<feature type="region of interest" description="Disordered" evidence="5">
    <location>
        <begin position="932"/>
        <end position="989"/>
    </location>
</feature>
<feature type="region of interest" description="Disordered" evidence="5">
    <location>
        <begin position="762"/>
        <end position="783"/>
    </location>
</feature>
<dbReference type="InterPro" id="IPR000222">
    <property type="entry name" value="PP2C_BS"/>
</dbReference>
<feature type="compositionally biased region" description="Basic and acidic residues" evidence="5">
    <location>
        <begin position="1448"/>
        <end position="1467"/>
    </location>
</feature>
<feature type="compositionally biased region" description="Low complexity" evidence="5">
    <location>
        <begin position="1247"/>
        <end position="1312"/>
    </location>
</feature>
<evidence type="ECO:0000313" key="7">
    <source>
        <dbReference type="EMBL" id="CAH0772720.1"/>
    </source>
</evidence>
<feature type="compositionally biased region" description="Low complexity" evidence="5">
    <location>
        <begin position="1325"/>
        <end position="1387"/>
    </location>
</feature>
<evidence type="ECO:0000256" key="4">
    <source>
        <dbReference type="RuleBase" id="RU003465"/>
    </source>
</evidence>
<feature type="compositionally biased region" description="Basic and acidic residues" evidence="5">
    <location>
        <begin position="1040"/>
        <end position="1051"/>
    </location>
</feature>
<dbReference type="KEGG" id="btab:109040741"/>
<evidence type="ECO:0000256" key="5">
    <source>
        <dbReference type="SAM" id="MobiDB-lite"/>
    </source>
</evidence>
<feature type="region of interest" description="Disordered" evidence="5">
    <location>
        <begin position="1039"/>
        <end position="1066"/>
    </location>
</feature>
<evidence type="ECO:0000256" key="1">
    <source>
        <dbReference type="ARBA" id="ARBA00022723"/>
    </source>
</evidence>
<keyword evidence="1" id="KW-0479">Metal-binding</keyword>
<dbReference type="Gene3D" id="3.60.40.10">
    <property type="entry name" value="PPM-type phosphatase domain"/>
    <property type="match status" value="1"/>
</dbReference>
<feature type="domain" description="PPM-type phosphatase" evidence="6">
    <location>
        <begin position="141"/>
        <end position="399"/>
    </location>
</feature>
<keyword evidence="3 4" id="KW-0904">Protein phosphatase</keyword>
<evidence type="ECO:0000313" key="8">
    <source>
        <dbReference type="Proteomes" id="UP001152759"/>
    </source>
</evidence>
<dbReference type="GO" id="GO:0004722">
    <property type="term" value="F:protein serine/threonine phosphatase activity"/>
    <property type="evidence" value="ECO:0007669"/>
    <property type="project" value="InterPro"/>
</dbReference>
<dbReference type="Proteomes" id="UP001152759">
    <property type="component" value="Chromosome 5"/>
</dbReference>
<feature type="compositionally biased region" description="Low complexity" evidence="5">
    <location>
        <begin position="1405"/>
        <end position="1414"/>
    </location>
</feature>
<organism evidence="7 8">
    <name type="scientific">Bemisia tabaci</name>
    <name type="common">Sweetpotato whitefly</name>
    <name type="synonym">Aleurodes tabaci</name>
    <dbReference type="NCBI Taxonomy" id="7038"/>
    <lineage>
        <taxon>Eukaryota</taxon>
        <taxon>Metazoa</taxon>
        <taxon>Ecdysozoa</taxon>
        <taxon>Arthropoda</taxon>
        <taxon>Hexapoda</taxon>
        <taxon>Insecta</taxon>
        <taxon>Pterygota</taxon>
        <taxon>Neoptera</taxon>
        <taxon>Paraneoptera</taxon>
        <taxon>Hemiptera</taxon>
        <taxon>Sternorrhyncha</taxon>
        <taxon>Aleyrodoidea</taxon>
        <taxon>Aleyrodidae</taxon>
        <taxon>Aleyrodinae</taxon>
        <taxon>Bemisia</taxon>
    </lineage>
</organism>
<reference evidence="7" key="1">
    <citation type="submission" date="2021-12" db="EMBL/GenBank/DDBJ databases">
        <authorList>
            <person name="King R."/>
        </authorList>
    </citation>
    <scope>NUCLEOTIDE SEQUENCE</scope>
</reference>
<dbReference type="SMART" id="SM00332">
    <property type="entry name" value="PP2Cc"/>
    <property type="match status" value="1"/>
</dbReference>
<feature type="compositionally biased region" description="Low complexity" evidence="5">
    <location>
        <begin position="1422"/>
        <end position="1432"/>
    </location>
</feature>
<evidence type="ECO:0000256" key="2">
    <source>
        <dbReference type="ARBA" id="ARBA00022801"/>
    </source>
</evidence>
<proteinExistence type="inferred from homology"/>